<evidence type="ECO:0000256" key="13">
    <source>
        <dbReference type="ARBA" id="ARBA00022842"/>
    </source>
</evidence>
<evidence type="ECO:0000256" key="14">
    <source>
        <dbReference type="ARBA" id="ARBA00022909"/>
    </source>
</evidence>
<dbReference type="EC" id="6.3.2.17" evidence="7"/>
<dbReference type="Pfam" id="PF02875">
    <property type="entry name" value="Mur_ligase_C"/>
    <property type="match status" value="1"/>
</dbReference>
<keyword evidence="12 22" id="KW-0067">ATP-binding</keyword>
<dbReference type="InterPro" id="IPR036615">
    <property type="entry name" value="Mur_ligase_C_dom_sf"/>
</dbReference>
<dbReference type="PROSITE" id="PS01012">
    <property type="entry name" value="FOLYLPOLYGLU_SYNT_2"/>
    <property type="match status" value="1"/>
</dbReference>
<comment type="pathway">
    <text evidence="4">Cofactor biosynthesis; tetrahydrofolylpolyglutamate biosynthesis.</text>
</comment>
<reference evidence="25 26" key="1">
    <citation type="submission" date="2018-11" db="EMBL/GenBank/DDBJ databases">
        <authorList>
            <person name="Zhou Z."/>
            <person name="Wang G."/>
        </authorList>
    </citation>
    <scope>NUCLEOTIDE SEQUENCE [LARGE SCALE GENOMIC DNA]</scope>
    <source>
        <strain evidence="25 26">KCTC52004</strain>
    </source>
</reference>
<dbReference type="SUPFAM" id="SSF53623">
    <property type="entry name" value="MurD-like peptide ligases, catalytic domain"/>
    <property type="match status" value="1"/>
</dbReference>
<evidence type="ECO:0000256" key="19">
    <source>
        <dbReference type="ARBA" id="ARBA00047808"/>
    </source>
</evidence>
<evidence type="ECO:0000256" key="21">
    <source>
        <dbReference type="ARBA" id="ARBA00049161"/>
    </source>
</evidence>
<dbReference type="EC" id="6.3.2.12" evidence="6"/>
<dbReference type="GO" id="GO:0004326">
    <property type="term" value="F:tetrahydrofolylpolyglutamate synthase activity"/>
    <property type="evidence" value="ECO:0007669"/>
    <property type="project" value="UniProtKB-EC"/>
</dbReference>
<dbReference type="RefSeq" id="WP_124870894.1">
    <property type="nucleotide sequence ID" value="NZ_RQJO01000007.1"/>
</dbReference>
<evidence type="ECO:0000256" key="5">
    <source>
        <dbReference type="ARBA" id="ARBA00008276"/>
    </source>
</evidence>
<dbReference type="Gene3D" id="3.40.1190.10">
    <property type="entry name" value="Mur-like, catalytic domain"/>
    <property type="match status" value="1"/>
</dbReference>
<evidence type="ECO:0000259" key="24">
    <source>
        <dbReference type="Pfam" id="PF08245"/>
    </source>
</evidence>
<evidence type="ECO:0000259" key="23">
    <source>
        <dbReference type="Pfam" id="PF02875"/>
    </source>
</evidence>
<keyword evidence="14" id="KW-0289">Folate biosynthesis</keyword>
<comment type="function">
    <text evidence="2">Functions in two distinct reactions of the de novo folate biosynthetic pathway. Catalyzes the addition of a glutamate residue to dihydropteroate (7,8-dihydropteroate or H2Pte) to form dihydrofolate (7,8-dihydrofolate monoglutamate or H2Pte-Glu). Also catalyzes successive additions of L-glutamate to tetrahydrofolate or 10-formyltetrahydrofolate or 5,10-methylenetetrahydrofolate, leading to folylpolyglutamate derivatives.</text>
</comment>
<dbReference type="InterPro" id="IPR001645">
    <property type="entry name" value="Folylpolyglutamate_synth"/>
</dbReference>
<dbReference type="InterPro" id="IPR018109">
    <property type="entry name" value="Folylpolyglutamate_synth_CS"/>
</dbReference>
<sequence length="441" mass="48178">MTYSEAIDYLYAQLPVFHRIGAKAIKPGLDNVIKLCAYLGNPQQQFKTIHVGGTNGKGSSSHLLAAVLQSAGYKTGLYTSPHLKSFTERIRINGSPMPDDEVAEFVVRHKAFIEDLKPSFFEVTVGMAFDYFARQNVDIAVIEVGLGGRLDSTNIITPLVSLITNIGWDHSDVLGETLQKIAFEKAGIIKPGVPVVISEFDAETYPVFSDRAVECGSELIVGSEWYSATDLGVEGEGRKIVLTSKNGADFRVTLGLLGSYQLKNIAGVLAVLKILARPGFYSDRPDSPAFWISETDVLTGLAHVVTLTGLQGRWQILQHNPTVICDTGHNEPGIRNVMESLQTVAYAQLHLVVGFVKDKDLSKVIRLFPKQARYYFCEPTIPRALDAEILAEEFHTYGLEGDVFNDVNQALEAALALAKPEDCILVTGSTYVVAELNQLGA</sequence>
<evidence type="ECO:0000313" key="25">
    <source>
        <dbReference type="EMBL" id="RRB06923.1"/>
    </source>
</evidence>
<comment type="catalytic activity">
    <reaction evidence="20">
        <text>(6R)-5,10-methylenetetrahydrofolyl-(gamma-L-Glu)(n) + L-glutamate + ATP = (6R)-5,10-methylenetetrahydrofolyl-(gamma-L-Glu)(n+1) + ADP + phosphate + H(+)</text>
        <dbReference type="Rhea" id="RHEA:51912"/>
        <dbReference type="Rhea" id="RHEA-COMP:13257"/>
        <dbReference type="Rhea" id="RHEA-COMP:13258"/>
        <dbReference type="ChEBI" id="CHEBI:15378"/>
        <dbReference type="ChEBI" id="CHEBI:29985"/>
        <dbReference type="ChEBI" id="CHEBI:30616"/>
        <dbReference type="ChEBI" id="CHEBI:43474"/>
        <dbReference type="ChEBI" id="CHEBI:136572"/>
        <dbReference type="ChEBI" id="CHEBI:456216"/>
        <dbReference type="EC" id="6.3.2.17"/>
    </reaction>
</comment>
<comment type="catalytic activity">
    <reaction evidence="21">
        <text>7,8-dihydropteroate + L-glutamate + ATP = 7,8-dihydrofolate + ADP + phosphate + H(+)</text>
        <dbReference type="Rhea" id="RHEA:23584"/>
        <dbReference type="ChEBI" id="CHEBI:15378"/>
        <dbReference type="ChEBI" id="CHEBI:17839"/>
        <dbReference type="ChEBI" id="CHEBI:29985"/>
        <dbReference type="ChEBI" id="CHEBI:30616"/>
        <dbReference type="ChEBI" id="CHEBI:43474"/>
        <dbReference type="ChEBI" id="CHEBI:57451"/>
        <dbReference type="ChEBI" id="CHEBI:456216"/>
        <dbReference type="EC" id="6.3.2.12"/>
    </reaction>
</comment>
<dbReference type="PANTHER" id="PTHR11136:SF0">
    <property type="entry name" value="DIHYDROFOLATE SYNTHETASE-RELATED"/>
    <property type="match status" value="1"/>
</dbReference>
<dbReference type="SUPFAM" id="SSF53244">
    <property type="entry name" value="MurD-like peptide ligases, peptide-binding domain"/>
    <property type="match status" value="1"/>
</dbReference>
<evidence type="ECO:0000256" key="18">
    <source>
        <dbReference type="ARBA" id="ARBA00047493"/>
    </source>
</evidence>
<evidence type="ECO:0000256" key="8">
    <source>
        <dbReference type="ARBA" id="ARBA00019357"/>
    </source>
</evidence>
<evidence type="ECO:0000256" key="4">
    <source>
        <dbReference type="ARBA" id="ARBA00005150"/>
    </source>
</evidence>
<dbReference type="GO" id="GO:0046656">
    <property type="term" value="P:folic acid biosynthetic process"/>
    <property type="evidence" value="ECO:0007669"/>
    <property type="project" value="UniProtKB-KW"/>
</dbReference>
<dbReference type="Gene3D" id="3.90.190.20">
    <property type="entry name" value="Mur ligase, C-terminal domain"/>
    <property type="match status" value="1"/>
</dbReference>
<dbReference type="EMBL" id="RQJO01000007">
    <property type="protein sequence ID" value="RRB06923.1"/>
    <property type="molecule type" value="Genomic_DNA"/>
</dbReference>
<keyword evidence="13" id="KW-0460">Magnesium</keyword>
<evidence type="ECO:0000256" key="16">
    <source>
        <dbReference type="ARBA" id="ARBA00030592"/>
    </source>
</evidence>
<feature type="domain" description="Mur ligase C-terminal" evidence="23">
    <location>
        <begin position="312"/>
        <end position="429"/>
    </location>
</feature>
<comment type="caution">
    <text evidence="25">The sequence shown here is derived from an EMBL/GenBank/DDBJ whole genome shotgun (WGS) entry which is preliminary data.</text>
</comment>
<evidence type="ECO:0000313" key="26">
    <source>
        <dbReference type="Proteomes" id="UP000271925"/>
    </source>
</evidence>
<dbReference type="OrthoDB" id="9809356at2"/>
<dbReference type="GO" id="GO:0005737">
    <property type="term" value="C:cytoplasm"/>
    <property type="evidence" value="ECO:0007669"/>
    <property type="project" value="TreeGrafter"/>
</dbReference>
<evidence type="ECO:0000256" key="20">
    <source>
        <dbReference type="ARBA" id="ARBA00049035"/>
    </source>
</evidence>
<comment type="similarity">
    <text evidence="5 22">Belongs to the folylpolyglutamate synthase family.</text>
</comment>
<comment type="catalytic activity">
    <reaction evidence="19">
        <text>10-formyltetrahydrofolyl-(gamma-L-Glu)(n) + L-glutamate + ATP = 10-formyltetrahydrofolyl-(gamma-L-Glu)(n+1) + ADP + phosphate + H(+)</text>
        <dbReference type="Rhea" id="RHEA:51904"/>
        <dbReference type="Rhea" id="RHEA-COMP:13088"/>
        <dbReference type="Rhea" id="RHEA-COMP:14300"/>
        <dbReference type="ChEBI" id="CHEBI:15378"/>
        <dbReference type="ChEBI" id="CHEBI:29985"/>
        <dbReference type="ChEBI" id="CHEBI:30616"/>
        <dbReference type="ChEBI" id="CHEBI:43474"/>
        <dbReference type="ChEBI" id="CHEBI:134413"/>
        <dbReference type="ChEBI" id="CHEBI:456216"/>
        <dbReference type="EC" id="6.3.2.17"/>
    </reaction>
</comment>
<evidence type="ECO:0000256" key="6">
    <source>
        <dbReference type="ARBA" id="ARBA00013023"/>
    </source>
</evidence>
<evidence type="ECO:0000256" key="9">
    <source>
        <dbReference type="ARBA" id="ARBA00022598"/>
    </source>
</evidence>
<dbReference type="Proteomes" id="UP000271925">
    <property type="component" value="Unassembled WGS sequence"/>
</dbReference>
<dbReference type="GO" id="GO:0046872">
    <property type="term" value="F:metal ion binding"/>
    <property type="evidence" value="ECO:0007669"/>
    <property type="project" value="UniProtKB-KW"/>
</dbReference>
<evidence type="ECO:0000256" key="1">
    <source>
        <dbReference type="ARBA" id="ARBA00001946"/>
    </source>
</evidence>
<dbReference type="InterPro" id="IPR004101">
    <property type="entry name" value="Mur_ligase_C"/>
</dbReference>
<gene>
    <name evidence="25" type="ORF">EHT25_03810</name>
</gene>
<comment type="pathway">
    <text evidence="3">Cofactor biosynthesis; tetrahydrofolate biosynthesis; 7,8-dihydrofolate from 2-amino-4-hydroxy-6-hydroxymethyl-7,8-dihydropteridine diphosphate and 4-aminobenzoate: step 2/2.</text>
</comment>
<evidence type="ECO:0000256" key="12">
    <source>
        <dbReference type="ARBA" id="ARBA00022840"/>
    </source>
</evidence>
<evidence type="ECO:0000256" key="17">
    <source>
        <dbReference type="ARBA" id="ARBA00032510"/>
    </source>
</evidence>
<dbReference type="InterPro" id="IPR013221">
    <property type="entry name" value="Mur_ligase_cen"/>
</dbReference>
<dbReference type="PIRSF" id="PIRSF001563">
    <property type="entry name" value="Folylpolyglu_synth"/>
    <property type="match status" value="1"/>
</dbReference>
<feature type="domain" description="Mur ligase central" evidence="24">
    <location>
        <begin position="51"/>
        <end position="271"/>
    </location>
</feature>
<dbReference type="NCBIfam" id="TIGR01499">
    <property type="entry name" value="folC"/>
    <property type="match status" value="1"/>
</dbReference>
<comment type="cofactor">
    <cofactor evidence="1">
        <name>Mg(2+)</name>
        <dbReference type="ChEBI" id="CHEBI:18420"/>
    </cofactor>
</comment>
<protein>
    <recommendedName>
        <fullName evidence="8">Dihydrofolate synthase/folylpolyglutamate synthase</fullName>
        <ecNumber evidence="6">6.3.2.12</ecNumber>
        <ecNumber evidence="7">6.3.2.17</ecNumber>
    </recommendedName>
    <alternativeName>
        <fullName evidence="17">Folylpoly-gamma-glutamate synthetase-dihydrofolate synthetase</fullName>
    </alternativeName>
    <alternativeName>
        <fullName evidence="15">Folylpolyglutamate synthetase</fullName>
    </alternativeName>
    <alternativeName>
        <fullName evidence="16">Tetrahydrofolylpolyglutamate synthase</fullName>
    </alternativeName>
</protein>
<dbReference type="PANTHER" id="PTHR11136">
    <property type="entry name" value="FOLYLPOLYGLUTAMATE SYNTHASE-RELATED"/>
    <property type="match status" value="1"/>
</dbReference>
<evidence type="ECO:0000256" key="10">
    <source>
        <dbReference type="ARBA" id="ARBA00022723"/>
    </source>
</evidence>
<proteinExistence type="inferred from homology"/>
<evidence type="ECO:0000256" key="22">
    <source>
        <dbReference type="PIRNR" id="PIRNR001563"/>
    </source>
</evidence>
<name>A0A3P1C1H8_9BACT</name>
<accession>A0A3P1C1H8</accession>
<dbReference type="GO" id="GO:0008841">
    <property type="term" value="F:dihydrofolate synthase activity"/>
    <property type="evidence" value="ECO:0007669"/>
    <property type="project" value="UniProtKB-EC"/>
</dbReference>
<keyword evidence="11 22" id="KW-0547">Nucleotide-binding</keyword>
<evidence type="ECO:0000256" key="3">
    <source>
        <dbReference type="ARBA" id="ARBA00004799"/>
    </source>
</evidence>
<keyword evidence="9 22" id="KW-0436">Ligase</keyword>
<dbReference type="Pfam" id="PF08245">
    <property type="entry name" value="Mur_ligase_M"/>
    <property type="match status" value="1"/>
</dbReference>
<evidence type="ECO:0000256" key="15">
    <source>
        <dbReference type="ARBA" id="ARBA00030048"/>
    </source>
</evidence>
<dbReference type="InterPro" id="IPR036565">
    <property type="entry name" value="Mur-like_cat_sf"/>
</dbReference>
<evidence type="ECO:0000256" key="11">
    <source>
        <dbReference type="ARBA" id="ARBA00022741"/>
    </source>
</evidence>
<dbReference type="GO" id="GO:0005524">
    <property type="term" value="F:ATP binding"/>
    <property type="evidence" value="ECO:0007669"/>
    <property type="project" value="UniProtKB-KW"/>
</dbReference>
<evidence type="ECO:0000256" key="2">
    <source>
        <dbReference type="ARBA" id="ARBA00002714"/>
    </source>
</evidence>
<organism evidence="25 26">
    <name type="scientific">Larkinella rosea</name>
    <dbReference type="NCBI Taxonomy" id="2025312"/>
    <lineage>
        <taxon>Bacteria</taxon>
        <taxon>Pseudomonadati</taxon>
        <taxon>Bacteroidota</taxon>
        <taxon>Cytophagia</taxon>
        <taxon>Cytophagales</taxon>
        <taxon>Spirosomataceae</taxon>
        <taxon>Larkinella</taxon>
    </lineage>
</organism>
<dbReference type="FunFam" id="3.40.1190.10:FF:000011">
    <property type="entry name" value="Folylpolyglutamate synthase/dihydrofolate synthase"/>
    <property type="match status" value="1"/>
</dbReference>
<comment type="catalytic activity">
    <reaction evidence="18">
        <text>(6S)-5,6,7,8-tetrahydrofolyl-(gamma-L-Glu)(n) + L-glutamate + ATP = (6S)-5,6,7,8-tetrahydrofolyl-(gamma-L-Glu)(n+1) + ADP + phosphate + H(+)</text>
        <dbReference type="Rhea" id="RHEA:10580"/>
        <dbReference type="Rhea" id="RHEA-COMP:14738"/>
        <dbReference type="Rhea" id="RHEA-COMP:14740"/>
        <dbReference type="ChEBI" id="CHEBI:15378"/>
        <dbReference type="ChEBI" id="CHEBI:29985"/>
        <dbReference type="ChEBI" id="CHEBI:30616"/>
        <dbReference type="ChEBI" id="CHEBI:43474"/>
        <dbReference type="ChEBI" id="CHEBI:141005"/>
        <dbReference type="ChEBI" id="CHEBI:456216"/>
        <dbReference type="EC" id="6.3.2.17"/>
    </reaction>
</comment>
<keyword evidence="10" id="KW-0479">Metal-binding</keyword>
<keyword evidence="26" id="KW-1185">Reference proteome</keyword>
<evidence type="ECO:0000256" key="7">
    <source>
        <dbReference type="ARBA" id="ARBA00013025"/>
    </source>
</evidence>
<dbReference type="AlphaFoldDB" id="A0A3P1C1H8"/>